<feature type="binding site" evidence="6">
    <location>
        <begin position="117"/>
        <end position="118"/>
    </location>
    <ligand>
        <name>substrate</name>
    </ligand>
</feature>
<comment type="catalytic activity">
    <reaction evidence="1 6">
        <text>(8S)-3',8-cyclo-7,8-dihydroguanosine 5'-triphosphate = cyclic pyranopterin phosphate + diphosphate</text>
        <dbReference type="Rhea" id="RHEA:49580"/>
        <dbReference type="ChEBI" id="CHEBI:33019"/>
        <dbReference type="ChEBI" id="CHEBI:59648"/>
        <dbReference type="ChEBI" id="CHEBI:131766"/>
        <dbReference type="EC" id="4.6.1.17"/>
    </reaction>
</comment>
<evidence type="ECO:0000256" key="5">
    <source>
        <dbReference type="ARBA" id="ARBA00023239"/>
    </source>
</evidence>
<evidence type="ECO:0000259" key="7">
    <source>
        <dbReference type="Pfam" id="PF01967"/>
    </source>
</evidence>
<dbReference type="InterPro" id="IPR002820">
    <property type="entry name" value="Mopterin_CF_biosynth-C_dom"/>
</dbReference>
<dbReference type="GO" id="GO:0061799">
    <property type="term" value="F:cyclic pyranopterin monophosphate synthase activity"/>
    <property type="evidence" value="ECO:0007669"/>
    <property type="project" value="UniProtKB-EC"/>
</dbReference>
<dbReference type="InterPro" id="IPR023045">
    <property type="entry name" value="MoaC"/>
</dbReference>
<dbReference type="PANTHER" id="PTHR22960:SF29">
    <property type="entry name" value="CYCLIC PYRANOPTERIN MONOPHOSPHATE SYNTHASE"/>
    <property type="match status" value="1"/>
</dbReference>
<keyword evidence="9" id="KW-1185">Reference proteome</keyword>
<dbReference type="RefSeq" id="WP_026394447.1">
    <property type="nucleotide sequence ID" value="NZ_WJBE01000008.1"/>
</dbReference>
<sequence>MDEEVLEFTHFNEAGRSKMVDVSDKKSTERVAVAKGAITMKKETLQKVIAGQMKKGDVLGVAQIAGIMGVKRTADLIPMCHNIFISGSDIDFEIDEANSRILIAATVKNTGQTGVEMEALTAVSVAALTIYDMCKAVDKEMTIEAIYLAKKTGGKSGEFINPKHQ</sequence>
<dbReference type="InterPro" id="IPR050105">
    <property type="entry name" value="MoCo_biosynth_MoaA/MoaC"/>
</dbReference>
<keyword evidence="4 6" id="KW-0501">Molybdenum cofactor biosynthesis</keyword>
<dbReference type="CDD" id="cd01420">
    <property type="entry name" value="MoaC_PE"/>
    <property type="match status" value="1"/>
</dbReference>
<comment type="function">
    <text evidence="6">Catalyzes the conversion of (8S)-3',8-cyclo-7,8-dihydroguanosine 5'-triphosphate to cyclic pyranopterin monophosphate (cPMP).</text>
</comment>
<gene>
    <name evidence="6 8" type="primary">moaC</name>
    <name evidence="8" type="ORF">GH811_11095</name>
</gene>
<evidence type="ECO:0000313" key="9">
    <source>
        <dbReference type="Proteomes" id="UP000622405"/>
    </source>
</evidence>
<keyword evidence="5 6" id="KW-0456">Lyase</keyword>
<protein>
    <recommendedName>
        <fullName evidence="3 6">Cyclic pyranopterin monophosphate synthase</fullName>
        <ecNumber evidence="3 6">4.6.1.17</ecNumber>
    </recommendedName>
    <alternativeName>
        <fullName evidence="6">Molybdenum cofactor biosynthesis protein C</fullName>
    </alternativeName>
</protein>
<dbReference type="HAMAP" id="MF_01224_B">
    <property type="entry name" value="MoaC_B"/>
    <property type="match status" value="1"/>
</dbReference>
<dbReference type="SUPFAM" id="SSF55040">
    <property type="entry name" value="Molybdenum cofactor biosynthesis protein C, MoaC"/>
    <property type="match status" value="1"/>
</dbReference>
<accession>A0ABR6YYI7</accession>
<dbReference type="Gene3D" id="3.30.70.640">
    <property type="entry name" value="Molybdopterin cofactor biosynthesis C (MoaC) domain"/>
    <property type="match status" value="1"/>
</dbReference>
<organism evidence="8 9">
    <name type="scientific">Acetobacterium malicum</name>
    <dbReference type="NCBI Taxonomy" id="52692"/>
    <lineage>
        <taxon>Bacteria</taxon>
        <taxon>Bacillati</taxon>
        <taxon>Bacillota</taxon>
        <taxon>Clostridia</taxon>
        <taxon>Eubacteriales</taxon>
        <taxon>Eubacteriaceae</taxon>
        <taxon>Acetobacterium</taxon>
    </lineage>
</organism>
<comment type="caution">
    <text evidence="8">The sequence shown here is derived from an EMBL/GenBank/DDBJ whole genome shotgun (WGS) entry which is preliminary data.</text>
</comment>
<dbReference type="Proteomes" id="UP000622405">
    <property type="component" value="Unassembled WGS sequence"/>
</dbReference>
<evidence type="ECO:0000256" key="6">
    <source>
        <dbReference type="HAMAP-Rule" id="MF_01224"/>
    </source>
</evidence>
<dbReference type="EC" id="4.6.1.17" evidence="3 6"/>
<dbReference type="PANTHER" id="PTHR22960">
    <property type="entry name" value="MOLYBDOPTERIN COFACTOR SYNTHESIS PROTEIN A"/>
    <property type="match status" value="1"/>
</dbReference>
<feature type="domain" description="Molybdopterin cofactor biosynthesis C (MoaC)" evidence="7">
    <location>
        <begin position="19"/>
        <end position="154"/>
    </location>
</feature>
<dbReference type="InterPro" id="IPR047594">
    <property type="entry name" value="MoaC_bact/euk"/>
</dbReference>
<feature type="active site" evidence="6">
    <location>
        <position position="132"/>
    </location>
</feature>
<dbReference type="NCBIfam" id="TIGR00581">
    <property type="entry name" value="moaC"/>
    <property type="match status" value="1"/>
</dbReference>
<name>A0ABR6YYI7_9FIRM</name>
<evidence type="ECO:0000256" key="4">
    <source>
        <dbReference type="ARBA" id="ARBA00023150"/>
    </source>
</evidence>
<evidence type="ECO:0000256" key="1">
    <source>
        <dbReference type="ARBA" id="ARBA00001637"/>
    </source>
</evidence>
<proteinExistence type="inferred from homology"/>
<comment type="pathway">
    <text evidence="2 6">Cofactor biosynthesis; molybdopterin biosynthesis.</text>
</comment>
<dbReference type="InterPro" id="IPR036522">
    <property type="entry name" value="MoaC_sf"/>
</dbReference>
<comment type="similarity">
    <text evidence="6">Belongs to the MoaC family.</text>
</comment>
<dbReference type="NCBIfam" id="NF006870">
    <property type="entry name" value="PRK09364.1"/>
    <property type="match status" value="1"/>
</dbReference>
<dbReference type="EMBL" id="WJBE01000008">
    <property type="protein sequence ID" value="MBC3900164.1"/>
    <property type="molecule type" value="Genomic_DNA"/>
</dbReference>
<evidence type="ECO:0000256" key="2">
    <source>
        <dbReference type="ARBA" id="ARBA00005046"/>
    </source>
</evidence>
<reference evidence="8 9" key="1">
    <citation type="journal article" date="2020" name="mSystems">
        <title>Defining Genomic and Predicted Metabolic Features of the Acetobacterium Genus.</title>
        <authorList>
            <person name="Ross D.E."/>
            <person name="Marshall C.W."/>
            <person name="Gulliver D."/>
            <person name="May H.D."/>
            <person name="Norman R.S."/>
        </authorList>
    </citation>
    <scope>NUCLEOTIDE SEQUENCE [LARGE SCALE GENOMIC DNA]</scope>
    <source>
        <strain evidence="8 9">DSM 4132</strain>
    </source>
</reference>
<evidence type="ECO:0000313" key="8">
    <source>
        <dbReference type="EMBL" id="MBC3900164.1"/>
    </source>
</evidence>
<dbReference type="Pfam" id="PF01967">
    <property type="entry name" value="MoaC"/>
    <property type="match status" value="1"/>
</dbReference>
<feature type="binding site" evidence="6">
    <location>
        <begin position="79"/>
        <end position="81"/>
    </location>
    <ligand>
        <name>substrate</name>
    </ligand>
</feature>
<evidence type="ECO:0000256" key="3">
    <source>
        <dbReference type="ARBA" id="ARBA00012575"/>
    </source>
</evidence>
<comment type="subunit">
    <text evidence="6">Homohexamer; trimer of dimers.</text>
</comment>